<dbReference type="RefSeq" id="WP_184218162.1">
    <property type="nucleotide sequence ID" value="NZ_JACHIP010000004.1"/>
</dbReference>
<evidence type="ECO:0000313" key="3">
    <source>
        <dbReference type="Proteomes" id="UP000540989"/>
    </source>
</evidence>
<dbReference type="AlphaFoldDB" id="A0A7W7ZEJ7"/>
<dbReference type="PANTHER" id="PTHR34610">
    <property type="entry name" value="SSL7007 PROTEIN"/>
    <property type="match status" value="1"/>
</dbReference>
<proteinExistence type="predicted"/>
<sequence length="130" mass="14704">MIVVIDTNVWISGLHFRGGSPSRALDLASERDTIAISDDLEAEIFRILITKFHWPARRVRQALDVAMKRSIRCVLQHNVHVCRDPKDNMFLECATLARADVLVTGDNDLLSLGSYLETRILTPSEYLDLP</sequence>
<dbReference type="EMBL" id="JACHIP010000004">
    <property type="protein sequence ID" value="MBB5058485.1"/>
    <property type="molecule type" value="Genomic_DNA"/>
</dbReference>
<protein>
    <submittedName>
        <fullName evidence="2">Putative PIN family toxin of toxin-antitoxin system</fullName>
    </submittedName>
</protein>
<reference evidence="2 3" key="1">
    <citation type="submission" date="2020-08" db="EMBL/GenBank/DDBJ databases">
        <title>Genomic Encyclopedia of Type Strains, Phase IV (KMG-V): Genome sequencing to study the core and pangenomes of soil and plant-associated prokaryotes.</title>
        <authorList>
            <person name="Whitman W."/>
        </authorList>
    </citation>
    <scope>NUCLEOTIDE SEQUENCE [LARGE SCALE GENOMIC DNA]</scope>
    <source>
        <strain evidence="2 3">M8UP14</strain>
    </source>
</reference>
<dbReference type="NCBIfam" id="TIGR00305">
    <property type="entry name" value="putative toxin-antitoxin system toxin component, PIN family"/>
    <property type="match status" value="1"/>
</dbReference>
<dbReference type="Gene3D" id="3.40.50.1010">
    <property type="entry name" value="5'-nuclease"/>
    <property type="match status" value="1"/>
</dbReference>
<feature type="domain" description="PIN" evidence="1">
    <location>
        <begin position="1"/>
        <end position="111"/>
    </location>
</feature>
<dbReference type="InterPro" id="IPR029060">
    <property type="entry name" value="PIN-like_dom_sf"/>
</dbReference>
<dbReference type="SUPFAM" id="SSF88723">
    <property type="entry name" value="PIN domain-like"/>
    <property type="match status" value="1"/>
</dbReference>
<evidence type="ECO:0000259" key="1">
    <source>
        <dbReference type="SMART" id="SM00670"/>
    </source>
</evidence>
<keyword evidence="3" id="KW-1185">Reference proteome</keyword>
<organism evidence="2 3">
    <name type="scientific">Granulicella aggregans</name>
    <dbReference type="NCBI Taxonomy" id="474949"/>
    <lineage>
        <taxon>Bacteria</taxon>
        <taxon>Pseudomonadati</taxon>
        <taxon>Acidobacteriota</taxon>
        <taxon>Terriglobia</taxon>
        <taxon>Terriglobales</taxon>
        <taxon>Acidobacteriaceae</taxon>
        <taxon>Granulicella</taxon>
    </lineage>
</organism>
<dbReference type="Pfam" id="PF13470">
    <property type="entry name" value="PIN_3"/>
    <property type="match status" value="1"/>
</dbReference>
<dbReference type="InterPro" id="IPR002850">
    <property type="entry name" value="PIN_toxin-like"/>
</dbReference>
<dbReference type="Proteomes" id="UP000540989">
    <property type="component" value="Unassembled WGS sequence"/>
</dbReference>
<gene>
    <name evidence="2" type="ORF">HDF16_003199</name>
</gene>
<dbReference type="SMART" id="SM00670">
    <property type="entry name" value="PINc"/>
    <property type="match status" value="1"/>
</dbReference>
<dbReference type="PANTHER" id="PTHR34610:SF3">
    <property type="entry name" value="SSL7007 PROTEIN"/>
    <property type="match status" value="1"/>
</dbReference>
<name>A0A7W7ZEJ7_9BACT</name>
<evidence type="ECO:0000313" key="2">
    <source>
        <dbReference type="EMBL" id="MBB5058485.1"/>
    </source>
</evidence>
<dbReference type="InterPro" id="IPR002716">
    <property type="entry name" value="PIN_dom"/>
</dbReference>
<comment type="caution">
    <text evidence="2">The sequence shown here is derived from an EMBL/GenBank/DDBJ whole genome shotgun (WGS) entry which is preliminary data.</text>
</comment>
<accession>A0A7W7ZEJ7</accession>